<dbReference type="AlphaFoldDB" id="A0A6J4KK55"/>
<accession>A0A6J4KK55</accession>
<feature type="region of interest" description="Disordered" evidence="1">
    <location>
        <begin position="1"/>
        <end position="297"/>
    </location>
</feature>
<feature type="compositionally biased region" description="Basic residues" evidence="1">
    <location>
        <begin position="39"/>
        <end position="51"/>
    </location>
</feature>
<proteinExistence type="predicted"/>
<gene>
    <name evidence="2" type="ORF">AVDCRST_MAG11-1313</name>
</gene>
<feature type="compositionally biased region" description="Low complexity" evidence="1">
    <location>
        <begin position="111"/>
        <end position="120"/>
    </location>
</feature>
<feature type="compositionally biased region" description="Low complexity" evidence="1">
    <location>
        <begin position="164"/>
        <end position="179"/>
    </location>
</feature>
<feature type="compositionally biased region" description="Basic residues" evidence="1">
    <location>
        <begin position="124"/>
        <end position="147"/>
    </location>
</feature>
<sequence>GDRPLPGERVPAARHDRLRAACDPVPDAHAGGAPAPGGVRRHRAAAARAGARHGDHRVGQVDGARRDDPAHQREAARERDHDRGPDRVPAPRHQLPREPARGGHRHRELRAGAAARAAPGPGRGAHRRDPRPRHARHGAQGRRHRAPRLRDAPHHRRHADDQPRALVLPAAPAGRGPVRPLERAAGGGVAAARASRRQARARAGVRGARQHGRRARADPRHDEVAQHPRPDQGGHHAVRDAELRPVADGVVHQGRDLVRERAVLRDEPERVRPARAGGGRRERHVVGRLHPAVRGPL</sequence>
<feature type="compositionally biased region" description="Basic and acidic residues" evidence="1">
    <location>
        <begin position="253"/>
        <end position="272"/>
    </location>
</feature>
<feature type="compositionally biased region" description="Basic and acidic residues" evidence="1">
    <location>
        <begin position="1"/>
        <end position="20"/>
    </location>
</feature>
<organism evidence="2">
    <name type="scientific">uncultured Gemmatimonadaceae bacterium</name>
    <dbReference type="NCBI Taxonomy" id="246130"/>
    <lineage>
        <taxon>Bacteria</taxon>
        <taxon>Pseudomonadati</taxon>
        <taxon>Gemmatimonadota</taxon>
        <taxon>Gemmatimonadia</taxon>
        <taxon>Gemmatimonadales</taxon>
        <taxon>Gemmatimonadaceae</taxon>
        <taxon>environmental samples</taxon>
    </lineage>
</organism>
<evidence type="ECO:0000313" key="2">
    <source>
        <dbReference type="EMBL" id="CAA9308340.1"/>
    </source>
</evidence>
<feature type="compositionally biased region" description="Low complexity" evidence="1">
    <location>
        <begin position="23"/>
        <end position="38"/>
    </location>
</feature>
<feature type="non-terminal residue" evidence="2">
    <location>
        <position position="297"/>
    </location>
</feature>
<evidence type="ECO:0000256" key="1">
    <source>
        <dbReference type="SAM" id="MobiDB-lite"/>
    </source>
</evidence>
<reference evidence="2" key="1">
    <citation type="submission" date="2020-02" db="EMBL/GenBank/DDBJ databases">
        <authorList>
            <person name="Meier V. D."/>
        </authorList>
    </citation>
    <scope>NUCLEOTIDE SEQUENCE</scope>
    <source>
        <strain evidence="2">AVDCRST_MAG11</strain>
    </source>
</reference>
<dbReference type="EMBL" id="CADCTU010000296">
    <property type="protein sequence ID" value="CAA9308340.1"/>
    <property type="molecule type" value="Genomic_DNA"/>
</dbReference>
<feature type="compositionally biased region" description="Basic and acidic residues" evidence="1">
    <location>
        <begin position="52"/>
        <end position="86"/>
    </location>
</feature>
<feature type="non-terminal residue" evidence="2">
    <location>
        <position position="1"/>
    </location>
</feature>
<protein>
    <submittedName>
        <fullName evidence="2">Twitching motility protein PilT</fullName>
    </submittedName>
</protein>
<name>A0A6J4KK55_9BACT</name>
<feature type="compositionally biased region" description="Basic and acidic residues" evidence="1">
    <location>
        <begin position="215"/>
        <end position="245"/>
    </location>
</feature>
<feature type="compositionally biased region" description="Basic and acidic residues" evidence="1">
    <location>
        <begin position="148"/>
        <end position="163"/>
    </location>
</feature>